<protein>
    <recommendedName>
        <fullName evidence="5">Arsenite methyltransferase</fullName>
        <ecNumber evidence="4">2.1.1.137</ecNumber>
    </recommendedName>
</protein>
<dbReference type="PANTHER" id="PTHR43675:SF8">
    <property type="entry name" value="ARSENITE METHYLTRANSFERASE"/>
    <property type="match status" value="1"/>
</dbReference>
<accession>R7USS9</accession>
<dbReference type="Pfam" id="PF13847">
    <property type="entry name" value="Methyltransf_31"/>
    <property type="match status" value="1"/>
</dbReference>
<proteinExistence type="inferred from homology"/>
<feature type="domain" description="Methyltransferase" evidence="9">
    <location>
        <begin position="98"/>
        <end position="252"/>
    </location>
</feature>
<reference evidence="11" key="3">
    <citation type="submission" date="2015-06" db="UniProtKB">
        <authorList>
            <consortium name="EnsemblMetazoa"/>
        </authorList>
    </citation>
    <scope>IDENTIFICATION</scope>
</reference>
<evidence type="ECO:0000313" key="12">
    <source>
        <dbReference type="Proteomes" id="UP000014760"/>
    </source>
</evidence>
<comment type="similarity">
    <text evidence="3">Belongs to the methyltransferase superfamily. Arsenite methyltransferase family.</text>
</comment>
<evidence type="ECO:0000313" key="11">
    <source>
        <dbReference type="EnsemblMetazoa" id="CapteP202823"/>
    </source>
</evidence>
<dbReference type="EC" id="2.1.1.137" evidence="4"/>
<comment type="catalytic activity">
    <reaction evidence="8">
        <text>arsenic triglutathione + 3 [thioredoxin]-dithiol + 3 S-adenosyl-L-methionine = trimethylarsine + 3 [thioredoxin]-disulfide + 3 glutathione + 3 S-adenosyl-L-homocysteine + 3 H(+)</text>
        <dbReference type="Rhea" id="RHEA:69432"/>
        <dbReference type="Rhea" id="RHEA-COMP:10698"/>
        <dbReference type="Rhea" id="RHEA-COMP:10700"/>
        <dbReference type="ChEBI" id="CHEBI:15378"/>
        <dbReference type="ChEBI" id="CHEBI:27130"/>
        <dbReference type="ChEBI" id="CHEBI:29950"/>
        <dbReference type="ChEBI" id="CHEBI:50058"/>
        <dbReference type="ChEBI" id="CHEBI:57856"/>
        <dbReference type="ChEBI" id="CHEBI:57925"/>
        <dbReference type="ChEBI" id="CHEBI:59789"/>
        <dbReference type="ChEBI" id="CHEBI:183640"/>
        <dbReference type="EC" id="2.1.1.137"/>
    </reaction>
</comment>
<evidence type="ECO:0000313" key="10">
    <source>
        <dbReference type="EMBL" id="ELU09208.1"/>
    </source>
</evidence>
<dbReference type="SUPFAM" id="SSF53335">
    <property type="entry name" value="S-adenosyl-L-methionine-dependent methyltransferases"/>
    <property type="match status" value="1"/>
</dbReference>
<dbReference type="EMBL" id="AMQN01006490">
    <property type="status" value="NOT_ANNOTATED_CDS"/>
    <property type="molecule type" value="Genomic_DNA"/>
</dbReference>
<dbReference type="Gene3D" id="3.40.5.100">
    <property type="match status" value="1"/>
</dbReference>
<dbReference type="OMA" id="EPACEDY"/>
<dbReference type="Gene3D" id="3.40.50.150">
    <property type="entry name" value="Vaccinia Virus protein VP39"/>
    <property type="match status" value="1"/>
</dbReference>
<name>R7USS9_CAPTE</name>
<keyword evidence="2" id="KW-0949">S-adenosyl-L-methionine</keyword>
<dbReference type="InterPro" id="IPR029063">
    <property type="entry name" value="SAM-dependent_MTases_sf"/>
</dbReference>
<dbReference type="InterPro" id="IPR026669">
    <property type="entry name" value="Arsenite_MeTrfase-like"/>
</dbReference>
<dbReference type="HOGENOM" id="CLU_052868_0_1_1"/>
<keyword evidence="1" id="KW-0808">Transferase</keyword>
<dbReference type="CDD" id="cd02440">
    <property type="entry name" value="AdoMet_MTases"/>
    <property type="match status" value="1"/>
</dbReference>
<sequence length="385" mass="42587">MSCKGSQPSGCCAPKAECPPEKTSCCGGQEPKPSAVHDQVKDYYGKRVVTGDDLQTNVCLMAKTKKPAYIREALAMIHDEVQSKYYGCGLIAPEALPGCSILDLGSGAGMDCFVLSKLVGPNGHVTGLDMTDEQASLDVANKHIAYHMEKFGYKEPNVNFIKGYIEKMVAAGLKPNSFDIIVSNCVINLCPDKRPVLSDAYAVLKEGGELYFSDVYSDKVVPEEIRKNEILWGECIAGALYWRELYQYAKEVGFTEPFLVEASEFSFRDNSWKDMLGQDGYGFLSANYRLFKLPAEAKDCKSMSATYLGGIQACEEVFALDYKYKFKKNEALVVPPHVTAVLMYSRFKNFFKLEETTEIAKKGCGLPDPFQLARSGDIELKKGCC</sequence>
<dbReference type="EMBL" id="KB298452">
    <property type="protein sequence ID" value="ELU09208.1"/>
    <property type="molecule type" value="Genomic_DNA"/>
</dbReference>
<reference evidence="10 12" key="2">
    <citation type="journal article" date="2013" name="Nature">
        <title>Insights into bilaterian evolution from three spiralian genomes.</title>
        <authorList>
            <person name="Simakov O."/>
            <person name="Marletaz F."/>
            <person name="Cho S.J."/>
            <person name="Edsinger-Gonzales E."/>
            <person name="Havlak P."/>
            <person name="Hellsten U."/>
            <person name="Kuo D.H."/>
            <person name="Larsson T."/>
            <person name="Lv J."/>
            <person name="Arendt D."/>
            <person name="Savage R."/>
            <person name="Osoegawa K."/>
            <person name="de Jong P."/>
            <person name="Grimwood J."/>
            <person name="Chapman J.A."/>
            <person name="Shapiro H."/>
            <person name="Aerts A."/>
            <person name="Otillar R.P."/>
            <person name="Terry A.Y."/>
            <person name="Boore J.L."/>
            <person name="Grigoriev I.V."/>
            <person name="Lindberg D.R."/>
            <person name="Seaver E.C."/>
            <person name="Weisblat D.A."/>
            <person name="Putnam N.H."/>
            <person name="Rokhsar D.S."/>
        </authorList>
    </citation>
    <scope>NUCLEOTIDE SEQUENCE</scope>
    <source>
        <strain evidence="10 12">I ESC-2004</strain>
    </source>
</reference>
<evidence type="ECO:0000256" key="7">
    <source>
        <dbReference type="ARBA" id="ARBA00047943"/>
    </source>
</evidence>
<evidence type="ECO:0000256" key="6">
    <source>
        <dbReference type="ARBA" id="ARBA00047941"/>
    </source>
</evidence>
<evidence type="ECO:0000256" key="2">
    <source>
        <dbReference type="ARBA" id="ARBA00022691"/>
    </source>
</evidence>
<evidence type="ECO:0000256" key="8">
    <source>
        <dbReference type="ARBA" id="ARBA00048428"/>
    </source>
</evidence>
<dbReference type="PANTHER" id="PTHR43675">
    <property type="entry name" value="ARSENITE METHYLTRANSFERASE"/>
    <property type="match status" value="1"/>
</dbReference>
<organism evidence="10">
    <name type="scientific">Capitella teleta</name>
    <name type="common">Polychaete worm</name>
    <dbReference type="NCBI Taxonomy" id="283909"/>
    <lineage>
        <taxon>Eukaryota</taxon>
        <taxon>Metazoa</taxon>
        <taxon>Spiralia</taxon>
        <taxon>Lophotrochozoa</taxon>
        <taxon>Annelida</taxon>
        <taxon>Polychaeta</taxon>
        <taxon>Sedentaria</taxon>
        <taxon>Scolecida</taxon>
        <taxon>Capitellidae</taxon>
        <taxon>Capitella</taxon>
    </lineage>
</organism>
<dbReference type="GO" id="GO:0030791">
    <property type="term" value="F:arsenite methyltransferase activity"/>
    <property type="evidence" value="ECO:0007669"/>
    <property type="project" value="UniProtKB-EC"/>
</dbReference>
<dbReference type="STRING" id="283909.R7USS9"/>
<dbReference type="AlphaFoldDB" id="R7USS9"/>
<comment type="catalytic activity">
    <reaction evidence="6">
        <text>arsenic triglutathione + [thioredoxin]-dithiol + S-adenosyl-L-methionine + 2 H2O = methylarsonous acid + [thioredoxin]-disulfide + 3 glutathione + S-adenosyl-L-homocysteine + H(+)</text>
        <dbReference type="Rhea" id="RHEA:69460"/>
        <dbReference type="Rhea" id="RHEA-COMP:10698"/>
        <dbReference type="Rhea" id="RHEA-COMP:10700"/>
        <dbReference type="ChEBI" id="CHEBI:15377"/>
        <dbReference type="ChEBI" id="CHEBI:15378"/>
        <dbReference type="ChEBI" id="CHEBI:17826"/>
        <dbReference type="ChEBI" id="CHEBI:29950"/>
        <dbReference type="ChEBI" id="CHEBI:50058"/>
        <dbReference type="ChEBI" id="CHEBI:57856"/>
        <dbReference type="ChEBI" id="CHEBI:57925"/>
        <dbReference type="ChEBI" id="CHEBI:59789"/>
        <dbReference type="ChEBI" id="CHEBI:183640"/>
        <dbReference type="EC" id="2.1.1.137"/>
    </reaction>
</comment>
<dbReference type="Proteomes" id="UP000014760">
    <property type="component" value="Unassembled WGS sequence"/>
</dbReference>
<gene>
    <name evidence="10" type="ORF">CAPTEDRAFT_202823</name>
</gene>
<dbReference type="EnsemblMetazoa" id="CapteT202823">
    <property type="protein sequence ID" value="CapteP202823"/>
    <property type="gene ID" value="CapteG202823"/>
</dbReference>
<dbReference type="OrthoDB" id="8300214at2759"/>
<evidence type="ECO:0000259" key="9">
    <source>
        <dbReference type="Pfam" id="PF13847"/>
    </source>
</evidence>
<evidence type="ECO:0000256" key="4">
    <source>
        <dbReference type="ARBA" id="ARBA00034521"/>
    </source>
</evidence>
<comment type="catalytic activity">
    <reaction evidence="7">
        <text>arsenic triglutathione + 2 [thioredoxin]-dithiol + 2 S-adenosyl-L-methionine + H2O = dimethylarsinous acid + 2 [thioredoxin]-disulfide + 3 glutathione + 2 S-adenosyl-L-homocysteine + 2 H(+)</text>
        <dbReference type="Rhea" id="RHEA:69464"/>
        <dbReference type="Rhea" id="RHEA-COMP:10698"/>
        <dbReference type="Rhea" id="RHEA-COMP:10700"/>
        <dbReference type="ChEBI" id="CHEBI:15377"/>
        <dbReference type="ChEBI" id="CHEBI:15378"/>
        <dbReference type="ChEBI" id="CHEBI:23808"/>
        <dbReference type="ChEBI" id="CHEBI:29950"/>
        <dbReference type="ChEBI" id="CHEBI:50058"/>
        <dbReference type="ChEBI" id="CHEBI:57856"/>
        <dbReference type="ChEBI" id="CHEBI:57925"/>
        <dbReference type="ChEBI" id="CHEBI:59789"/>
        <dbReference type="ChEBI" id="CHEBI:183640"/>
        <dbReference type="EC" id="2.1.1.137"/>
    </reaction>
</comment>
<evidence type="ECO:0000256" key="3">
    <source>
        <dbReference type="ARBA" id="ARBA00034487"/>
    </source>
</evidence>
<reference evidence="12" key="1">
    <citation type="submission" date="2012-12" db="EMBL/GenBank/DDBJ databases">
        <authorList>
            <person name="Hellsten U."/>
            <person name="Grimwood J."/>
            <person name="Chapman J.A."/>
            <person name="Shapiro H."/>
            <person name="Aerts A."/>
            <person name="Otillar R.P."/>
            <person name="Terry A.Y."/>
            <person name="Boore J.L."/>
            <person name="Simakov O."/>
            <person name="Marletaz F."/>
            <person name="Cho S.-J."/>
            <person name="Edsinger-Gonzales E."/>
            <person name="Havlak P."/>
            <person name="Kuo D.-H."/>
            <person name="Larsson T."/>
            <person name="Lv J."/>
            <person name="Arendt D."/>
            <person name="Savage R."/>
            <person name="Osoegawa K."/>
            <person name="de Jong P."/>
            <person name="Lindberg D.R."/>
            <person name="Seaver E.C."/>
            <person name="Weisblat D.A."/>
            <person name="Putnam N.H."/>
            <person name="Grigoriev I.V."/>
            <person name="Rokhsar D.S."/>
        </authorList>
    </citation>
    <scope>NUCLEOTIDE SEQUENCE</scope>
    <source>
        <strain evidence="12">I ESC-2004</strain>
    </source>
</reference>
<evidence type="ECO:0000256" key="5">
    <source>
        <dbReference type="ARBA" id="ARBA00034545"/>
    </source>
</evidence>
<keyword evidence="12" id="KW-1185">Reference proteome</keyword>
<dbReference type="InterPro" id="IPR025714">
    <property type="entry name" value="Methyltranfer_dom"/>
</dbReference>
<evidence type="ECO:0000256" key="1">
    <source>
        <dbReference type="ARBA" id="ARBA00022679"/>
    </source>
</evidence>